<keyword evidence="5 7" id="KW-1133">Transmembrane helix</keyword>
<feature type="transmembrane region" description="Helical" evidence="7">
    <location>
        <begin position="172"/>
        <end position="190"/>
    </location>
</feature>
<feature type="transmembrane region" description="Helical" evidence="7">
    <location>
        <begin position="83"/>
        <end position="102"/>
    </location>
</feature>
<dbReference type="InterPro" id="IPR001958">
    <property type="entry name" value="Tet-R_TetA/multi-R_MdtG-like"/>
</dbReference>
<name>A0A248JMJ6_9PROT</name>
<feature type="transmembrane region" description="Helical" evidence="7">
    <location>
        <begin position="217"/>
        <end position="242"/>
    </location>
</feature>
<accession>A0A248JMJ6</accession>
<keyword evidence="3" id="KW-1003">Cell membrane</keyword>
<organism evidence="9 10">
    <name type="scientific">Nitrospirillum viridazoti CBAmc</name>
    <dbReference type="NCBI Taxonomy" id="1441467"/>
    <lineage>
        <taxon>Bacteria</taxon>
        <taxon>Pseudomonadati</taxon>
        <taxon>Pseudomonadota</taxon>
        <taxon>Alphaproteobacteria</taxon>
        <taxon>Rhodospirillales</taxon>
        <taxon>Azospirillaceae</taxon>
        <taxon>Nitrospirillum</taxon>
        <taxon>Nitrospirillum viridazoti</taxon>
    </lineage>
</organism>
<dbReference type="AlphaFoldDB" id="A0A248JMJ6"/>
<dbReference type="GO" id="GO:0005886">
    <property type="term" value="C:plasma membrane"/>
    <property type="evidence" value="ECO:0007669"/>
    <property type="project" value="UniProtKB-SubCell"/>
</dbReference>
<feature type="transmembrane region" description="Helical" evidence="7">
    <location>
        <begin position="49"/>
        <end position="71"/>
    </location>
</feature>
<keyword evidence="10" id="KW-1185">Reference proteome</keyword>
<dbReference type="InterPro" id="IPR020846">
    <property type="entry name" value="MFS_dom"/>
</dbReference>
<keyword evidence="4 7" id="KW-0812">Transmembrane</keyword>
<evidence type="ECO:0000256" key="5">
    <source>
        <dbReference type="ARBA" id="ARBA00022989"/>
    </source>
</evidence>
<evidence type="ECO:0000256" key="4">
    <source>
        <dbReference type="ARBA" id="ARBA00022692"/>
    </source>
</evidence>
<comment type="subcellular location">
    <subcellularLocation>
        <location evidence="1">Cell membrane</location>
        <topology evidence="1">Multi-pass membrane protein</topology>
    </subcellularLocation>
</comment>
<evidence type="ECO:0000259" key="8">
    <source>
        <dbReference type="PROSITE" id="PS50850"/>
    </source>
</evidence>
<dbReference type="GO" id="GO:0022857">
    <property type="term" value="F:transmembrane transporter activity"/>
    <property type="evidence" value="ECO:0007669"/>
    <property type="project" value="InterPro"/>
</dbReference>
<feature type="domain" description="Major facilitator superfamily (MFS) profile" evidence="8">
    <location>
        <begin position="12"/>
        <end position="398"/>
    </location>
</feature>
<feature type="transmembrane region" description="Helical" evidence="7">
    <location>
        <begin position="12"/>
        <end position="37"/>
    </location>
</feature>
<evidence type="ECO:0000313" key="10">
    <source>
        <dbReference type="Proteomes" id="UP000197153"/>
    </source>
</evidence>
<dbReference type="Gene3D" id="1.20.1250.20">
    <property type="entry name" value="MFS general substrate transporter like domains"/>
    <property type="match status" value="2"/>
</dbReference>
<keyword evidence="6 7" id="KW-0472">Membrane</keyword>
<feature type="transmembrane region" description="Helical" evidence="7">
    <location>
        <begin position="344"/>
        <end position="366"/>
    </location>
</feature>
<reference evidence="9 10" key="1">
    <citation type="submission" date="2017-06" db="EMBL/GenBank/DDBJ databases">
        <title>Complete genome sequence of Nitrospirillum amazonense strain CBAmC, an endophytic nitrogen-fixing and plant growth-promoting bacterium, isolated from sugarcane.</title>
        <authorList>
            <person name="Schwab S."/>
            <person name="dos Santos Teixeira K.R."/>
            <person name="Simoes Araujo J.L."/>
            <person name="Soares Vidal M."/>
            <person name="Borges de Freitas H.R."/>
            <person name="Rivello Crivelaro A.L."/>
            <person name="Bueno de Camargo Nunes A."/>
            <person name="dos Santos C.M."/>
            <person name="Palmeira da Silva Rosa D."/>
            <person name="da Silva Padilha D."/>
            <person name="da Silva E."/>
            <person name="Araujo Terra L."/>
            <person name="Soares Mendes V."/>
            <person name="Farinelli L."/>
            <person name="Magalhaes Cruz L."/>
            <person name="Baldani J.I."/>
        </authorList>
    </citation>
    <scope>NUCLEOTIDE SEQUENCE [LARGE SCALE GENOMIC DNA]</scope>
    <source>
        <strain evidence="9 10">CBAmC</strain>
    </source>
</reference>
<dbReference type="PROSITE" id="PS50850">
    <property type="entry name" value="MFS"/>
    <property type="match status" value="1"/>
</dbReference>
<evidence type="ECO:0000313" key="9">
    <source>
        <dbReference type="EMBL" id="ASG19963.1"/>
    </source>
</evidence>
<feature type="transmembrane region" description="Helical" evidence="7">
    <location>
        <begin position="141"/>
        <end position="166"/>
    </location>
</feature>
<feature type="transmembrane region" description="Helical" evidence="7">
    <location>
        <begin position="372"/>
        <end position="391"/>
    </location>
</feature>
<evidence type="ECO:0000256" key="3">
    <source>
        <dbReference type="ARBA" id="ARBA00022475"/>
    </source>
</evidence>
<dbReference type="Proteomes" id="UP000197153">
    <property type="component" value="Chromosome 1"/>
</dbReference>
<sequence length="403" mass="42073">MAIMESLHWRRNLYVCLFGSFTTIAGLSLILPFLPLYVEHLGVAGRAAIVQWSGIAYGATFFGAGATAPLWGKFADRYGRKVILIRASLAMTVAIALTGLVQDVYQLVALRLLAGLLGGYASGSIVLVATQTPKSRSGWALGILSTGMLAGSLAGPLIGGALPGLIGLRQTFLAAAGVIFLTFIATATLIREEPRARAAGPHPTGSPWRQIPDRRPVYAMLLTACMLMVANMSIEPIITVYVGQIAAPGSDVAFLSGLVMAGGALASMLAAPRVGRLTDRLGPRTVVIACLAATGLLMIPQAFVTHTWQLVALRFFMGLTLAGLLPAITTLIRHAVPDRVAGAILGYSTSAQFAGQVAGPLLGGFIGGHVGMRAVFFVTAILLFASAALNARLKIYSDPAHAV</sequence>
<feature type="transmembrane region" description="Helical" evidence="7">
    <location>
        <begin position="254"/>
        <end position="274"/>
    </location>
</feature>
<dbReference type="PANTHER" id="PTHR43414:SF1">
    <property type="entry name" value="PEPTIDE PERMEASE"/>
    <property type="match status" value="1"/>
</dbReference>
<gene>
    <name evidence="9" type="ORF">Y958_03300</name>
</gene>
<feature type="transmembrane region" description="Helical" evidence="7">
    <location>
        <begin position="310"/>
        <end position="332"/>
    </location>
</feature>
<dbReference type="EMBL" id="CP022110">
    <property type="protein sequence ID" value="ASG19963.1"/>
    <property type="molecule type" value="Genomic_DNA"/>
</dbReference>
<evidence type="ECO:0000256" key="6">
    <source>
        <dbReference type="ARBA" id="ARBA00023136"/>
    </source>
</evidence>
<dbReference type="Pfam" id="PF07690">
    <property type="entry name" value="MFS_1"/>
    <property type="match status" value="1"/>
</dbReference>
<dbReference type="PRINTS" id="PR01035">
    <property type="entry name" value="TCRTETA"/>
</dbReference>
<dbReference type="InterPro" id="IPR011701">
    <property type="entry name" value="MFS"/>
</dbReference>
<evidence type="ECO:0000256" key="1">
    <source>
        <dbReference type="ARBA" id="ARBA00004651"/>
    </source>
</evidence>
<dbReference type="KEGG" id="nao:Y958_03300"/>
<protein>
    <submittedName>
        <fullName evidence="9">MFS transporter</fullName>
    </submittedName>
</protein>
<feature type="transmembrane region" description="Helical" evidence="7">
    <location>
        <begin position="286"/>
        <end position="304"/>
    </location>
</feature>
<evidence type="ECO:0000256" key="7">
    <source>
        <dbReference type="SAM" id="Phobius"/>
    </source>
</evidence>
<dbReference type="PANTHER" id="PTHR43414">
    <property type="entry name" value="MULTIDRUG RESISTANCE PROTEIN MDTG"/>
    <property type="match status" value="1"/>
</dbReference>
<keyword evidence="2" id="KW-0813">Transport</keyword>
<dbReference type="SUPFAM" id="SSF103473">
    <property type="entry name" value="MFS general substrate transporter"/>
    <property type="match status" value="1"/>
</dbReference>
<dbReference type="InterPro" id="IPR036259">
    <property type="entry name" value="MFS_trans_sf"/>
</dbReference>
<evidence type="ECO:0000256" key="2">
    <source>
        <dbReference type="ARBA" id="ARBA00022448"/>
    </source>
</evidence>
<feature type="transmembrane region" description="Helical" evidence="7">
    <location>
        <begin position="108"/>
        <end position="129"/>
    </location>
</feature>
<proteinExistence type="predicted"/>